<keyword evidence="4 9" id="KW-0808">Transferase</keyword>
<dbReference type="RefSeq" id="WP_201094268.1">
    <property type="nucleotide sequence ID" value="NZ_CP067393.1"/>
</dbReference>
<evidence type="ECO:0000313" key="10">
    <source>
        <dbReference type="Proteomes" id="UP000595278"/>
    </source>
</evidence>
<dbReference type="InterPro" id="IPR036631">
    <property type="entry name" value="MGMT_N_sf"/>
</dbReference>
<dbReference type="GO" id="GO:0003908">
    <property type="term" value="F:methylated-DNA-[protein]-cysteine S-methyltransferase activity"/>
    <property type="evidence" value="ECO:0007669"/>
    <property type="project" value="UniProtKB-EC"/>
</dbReference>
<dbReference type="SUPFAM" id="SSF46767">
    <property type="entry name" value="Methylated DNA-protein cysteine methyltransferase, C-terminal domain"/>
    <property type="match status" value="1"/>
</dbReference>
<dbReference type="Gene3D" id="1.10.10.10">
    <property type="entry name" value="Winged helix-like DNA-binding domain superfamily/Winged helix DNA-binding domain"/>
    <property type="match status" value="1"/>
</dbReference>
<dbReference type="InterPro" id="IPR001497">
    <property type="entry name" value="MethylDNA_cys_MeTrfase_AS"/>
</dbReference>
<evidence type="ECO:0000259" key="8">
    <source>
        <dbReference type="Pfam" id="PF01035"/>
    </source>
</evidence>
<dbReference type="PANTHER" id="PTHR10815:SF5">
    <property type="entry name" value="METHYLATED-DNA--PROTEIN-CYSTEINE METHYLTRANSFERASE"/>
    <property type="match status" value="1"/>
</dbReference>
<gene>
    <name evidence="9" type="ORF">JHT90_03685</name>
</gene>
<keyword evidence="6" id="KW-0234">DNA repair</keyword>
<dbReference type="NCBIfam" id="TIGR00589">
    <property type="entry name" value="ogt"/>
    <property type="match status" value="1"/>
</dbReference>
<dbReference type="EC" id="2.1.1.63" evidence="9"/>
<dbReference type="Pfam" id="PF01035">
    <property type="entry name" value="DNA_binding_1"/>
    <property type="match status" value="1"/>
</dbReference>
<dbReference type="KEGG" id="eaz:JHT90_03685"/>
<dbReference type="EMBL" id="CP067393">
    <property type="protein sequence ID" value="QQP86354.1"/>
    <property type="molecule type" value="Genomic_DNA"/>
</dbReference>
<dbReference type="InterPro" id="IPR036388">
    <property type="entry name" value="WH-like_DNA-bd_sf"/>
</dbReference>
<name>A0A974NGV0_9GAMM</name>
<dbReference type="InterPro" id="IPR014048">
    <property type="entry name" value="MethylDNA_cys_MeTrfase_DNA-bd"/>
</dbReference>
<dbReference type="FunFam" id="1.10.10.10:FF:000337">
    <property type="entry name" value="Methylated-DNA--protein-cysteine methyltransferase"/>
    <property type="match status" value="1"/>
</dbReference>
<evidence type="ECO:0000256" key="7">
    <source>
        <dbReference type="ARBA" id="ARBA00049348"/>
    </source>
</evidence>
<proteinExistence type="predicted"/>
<evidence type="ECO:0000256" key="5">
    <source>
        <dbReference type="ARBA" id="ARBA00022763"/>
    </source>
</evidence>
<feature type="domain" description="Methylated-DNA-[protein]-cysteine S-methyltransferase DNA binding" evidence="8">
    <location>
        <begin position="94"/>
        <end position="172"/>
    </location>
</feature>
<keyword evidence="3 9" id="KW-0489">Methyltransferase</keyword>
<comment type="catalytic activity">
    <reaction evidence="1">
        <text>a 4-O-methyl-thymidine in DNA + L-cysteinyl-[protein] = a thymidine in DNA + S-methyl-L-cysteinyl-[protein]</text>
        <dbReference type="Rhea" id="RHEA:53428"/>
        <dbReference type="Rhea" id="RHEA-COMP:10131"/>
        <dbReference type="Rhea" id="RHEA-COMP:10132"/>
        <dbReference type="Rhea" id="RHEA-COMP:13555"/>
        <dbReference type="Rhea" id="RHEA-COMP:13556"/>
        <dbReference type="ChEBI" id="CHEBI:29950"/>
        <dbReference type="ChEBI" id="CHEBI:82612"/>
        <dbReference type="ChEBI" id="CHEBI:137386"/>
        <dbReference type="ChEBI" id="CHEBI:137387"/>
        <dbReference type="EC" id="2.1.1.63"/>
    </reaction>
</comment>
<keyword evidence="10" id="KW-1185">Reference proteome</keyword>
<accession>A0A974NGV0</accession>
<evidence type="ECO:0000256" key="6">
    <source>
        <dbReference type="ARBA" id="ARBA00023204"/>
    </source>
</evidence>
<reference evidence="9 10" key="1">
    <citation type="submission" date="2021-01" db="EMBL/GenBank/DDBJ databases">
        <title>Entomomonas sp. F2A isolated from a house cricket (Acheta domesticus).</title>
        <authorList>
            <person name="Spergser J."/>
            <person name="Busse H.-J."/>
        </authorList>
    </citation>
    <scope>NUCLEOTIDE SEQUENCE [LARGE SCALE GENOMIC DNA]</scope>
    <source>
        <strain evidence="9 10">F2A</strain>
    </source>
</reference>
<dbReference type="CDD" id="cd06445">
    <property type="entry name" value="ATase"/>
    <property type="match status" value="1"/>
</dbReference>
<dbReference type="AlphaFoldDB" id="A0A974NGV0"/>
<keyword evidence="2" id="KW-0963">Cytoplasm</keyword>
<dbReference type="PROSITE" id="PS00374">
    <property type="entry name" value="MGMT"/>
    <property type="match status" value="1"/>
</dbReference>
<dbReference type="GO" id="GO:0006281">
    <property type="term" value="P:DNA repair"/>
    <property type="evidence" value="ECO:0007669"/>
    <property type="project" value="UniProtKB-KW"/>
</dbReference>
<sequence length="179" mass="20233">MSETINQLVFDEYLLDTPVGKLIIWLDKQNILQFIGWGEFKEETLQQLARYYQVKQITLQPSSRPNTVIQTIENYFKGDIKGIDSLAVANFGTDFQKQVWQVLRTIPAGSTISYGELAKQIGKPLASRAVGMANHCNPIAIVVPCHRVIGKNNKLTGYAGGIERKQWLLDHECYHITLV</sequence>
<evidence type="ECO:0000256" key="1">
    <source>
        <dbReference type="ARBA" id="ARBA00001286"/>
    </source>
</evidence>
<keyword evidence="5" id="KW-0227">DNA damage</keyword>
<evidence type="ECO:0000256" key="4">
    <source>
        <dbReference type="ARBA" id="ARBA00022679"/>
    </source>
</evidence>
<evidence type="ECO:0000256" key="2">
    <source>
        <dbReference type="ARBA" id="ARBA00022490"/>
    </source>
</evidence>
<dbReference type="PANTHER" id="PTHR10815">
    <property type="entry name" value="METHYLATED-DNA--PROTEIN-CYSTEINE METHYLTRANSFERASE"/>
    <property type="match status" value="1"/>
</dbReference>
<evidence type="ECO:0000256" key="3">
    <source>
        <dbReference type="ARBA" id="ARBA00022603"/>
    </source>
</evidence>
<dbReference type="Proteomes" id="UP000595278">
    <property type="component" value="Chromosome"/>
</dbReference>
<dbReference type="InterPro" id="IPR036217">
    <property type="entry name" value="MethylDNA_cys_MeTrfase_DNAb"/>
</dbReference>
<dbReference type="GO" id="GO:0032259">
    <property type="term" value="P:methylation"/>
    <property type="evidence" value="ECO:0007669"/>
    <property type="project" value="UniProtKB-KW"/>
</dbReference>
<evidence type="ECO:0000313" key="9">
    <source>
        <dbReference type="EMBL" id="QQP86354.1"/>
    </source>
</evidence>
<protein>
    <submittedName>
        <fullName evidence="9">Methylated-DNA--[protein]-cysteine S-methyltransferase</fullName>
        <ecNumber evidence="9">2.1.1.63</ecNumber>
    </submittedName>
</protein>
<comment type="catalytic activity">
    <reaction evidence="7">
        <text>a 6-O-methyl-2'-deoxyguanosine in DNA + L-cysteinyl-[protein] = S-methyl-L-cysteinyl-[protein] + a 2'-deoxyguanosine in DNA</text>
        <dbReference type="Rhea" id="RHEA:24000"/>
        <dbReference type="Rhea" id="RHEA-COMP:10131"/>
        <dbReference type="Rhea" id="RHEA-COMP:10132"/>
        <dbReference type="Rhea" id="RHEA-COMP:11367"/>
        <dbReference type="Rhea" id="RHEA-COMP:11368"/>
        <dbReference type="ChEBI" id="CHEBI:29950"/>
        <dbReference type="ChEBI" id="CHEBI:82612"/>
        <dbReference type="ChEBI" id="CHEBI:85445"/>
        <dbReference type="ChEBI" id="CHEBI:85448"/>
        <dbReference type="EC" id="2.1.1.63"/>
    </reaction>
</comment>
<organism evidence="9 10">
    <name type="scientific">Entomomonas asaccharolytica</name>
    <dbReference type="NCBI Taxonomy" id="2785331"/>
    <lineage>
        <taxon>Bacteria</taxon>
        <taxon>Pseudomonadati</taxon>
        <taxon>Pseudomonadota</taxon>
        <taxon>Gammaproteobacteria</taxon>
        <taxon>Pseudomonadales</taxon>
        <taxon>Pseudomonadaceae</taxon>
        <taxon>Entomomonas</taxon>
    </lineage>
</organism>
<dbReference type="SUPFAM" id="SSF53155">
    <property type="entry name" value="Methylated DNA-protein cysteine methyltransferase domain"/>
    <property type="match status" value="1"/>
</dbReference>